<name>A0A9D9DFH3_9FIRM</name>
<reference evidence="15" key="1">
    <citation type="submission" date="2020-10" db="EMBL/GenBank/DDBJ databases">
        <authorList>
            <person name="Gilroy R."/>
        </authorList>
    </citation>
    <scope>NUCLEOTIDE SEQUENCE</scope>
    <source>
        <strain evidence="15">17113</strain>
    </source>
</reference>
<feature type="transmembrane region" description="Helical" evidence="13">
    <location>
        <begin position="64"/>
        <end position="89"/>
    </location>
</feature>
<evidence type="ECO:0000313" key="16">
    <source>
        <dbReference type="Proteomes" id="UP000823634"/>
    </source>
</evidence>
<dbReference type="EMBL" id="JADINA010000007">
    <property type="protein sequence ID" value="MBO8425877.1"/>
    <property type="molecule type" value="Genomic_DNA"/>
</dbReference>
<feature type="transmembrane region" description="Helical" evidence="13">
    <location>
        <begin position="20"/>
        <end position="43"/>
    </location>
</feature>
<dbReference type="CDD" id="cd18184">
    <property type="entry name" value="ATP-synt_Fo_c_NaATPase"/>
    <property type="match status" value="1"/>
</dbReference>
<evidence type="ECO:0000256" key="9">
    <source>
        <dbReference type="ARBA" id="ARBA00023121"/>
    </source>
</evidence>
<sequence>MGFLANLLPILAADPSQLGLVAIGAGICACTGTFSAIGEALICSHAIDGMARNPEMYGKLRSTMILAVALDESTGIYALIVAILIIFALPSMF</sequence>
<organism evidence="15 16">
    <name type="scientific">Candidatus Alloenteromonas pullistercoris</name>
    <dbReference type="NCBI Taxonomy" id="2840785"/>
    <lineage>
        <taxon>Bacteria</taxon>
        <taxon>Bacillati</taxon>
        <taxon>Bacillota</taxon>
        <taxon>Bacillota incertae sedis</taxon>
        <taxon>Candidatus Alloenteromonas</taxon>
    </lineage>
</organism>
<keyword evidence="5 13" id="KW-0812">Transmembrane</keyword>
<dbReference type="GO" id="GO:0045259">
    <property type="term" value="C:proton-transporting ATP synthase complex"/>
    <property type="evidence" value="ECO:0007669"/>
    <property type="project" value="UniProtKB-KW"/>
</dbReference>
<evidence type="ECO:0000256" key="11">
    <source>
        <dbReference type="ARBA" id="ARBA00023310"/>
    </source>
</evidence>
<comment type="function">
    <text evidence="13">Key component of the F(0) channel; it plays a direct role in translocation across the membrane. A homomeric c-ring of between 10-14 subunits forms the central stalk rotor element with the F(1) delta and epsilon subunits.</text>
</comment>
<dbReference type="PANTHER" id="PTHR10031">
    <property type="entry name" value="ATP SYNTHASE LIPID-BINDING PROTEIN, MITOCHONDRIAL"/>
    <property type="match status" value="1"/>
</dbReference>
<accession>A0A9D9DFH3</accession>
<dbReference type="InterPro" id="IPR038662">
    <property type="entry name" value="ATP_synth_F0_csu_sf"/>
</dbReference>
<dbReference type="InterPro" id="IPR002379">
    <property type="entry name" value="ATPase_proteolipid_c-like_dom"/>
</dbReference>
<dbReference type="InterPro" id="IPR000454">
    <property type="entry name" value="ATP_synth_F0_csu"/>
</dbReference>
<dbReference type="PROSITE" id="PS00605">
    <property type="entry name" value="ATPASE_C"/>
    <property type="match status" value="1"/>
</dbReference>
<evidence type="ECO:0000256" key="7">
    <source>
        <dbReference type="ARBA" id="ARBA00022989"/>
    </source>
</evidence>
<dbReference type="GO" id="GO:0008289">
    <property type="term" value="F:lipid binding"/>
    <property type="evidence" value="ECO:0007669"/>
    <property type="project" value="UniProtKB-KW"/>
</dbReference>
<keyword evidence="4 13" id="KW-0138">CF(0)</keyword>
<dbReference type="GO" id="GO:0033177">
    <property type="term" value="C:proton-transporting two-sector ATPase complex, proton-transporting domain"/>
    <property type="evidence" value="ECO:0007669"/>
    <property type="project" value="InterPro"/>
</dbReference>
<dbReference type="Gene3D" id="1.20.20.10">
    <property type="entry name" value="F1F0 ATP synthase subunit C"/>
    <property type="match status" value="1"/>
</dbReference>
<evidence type="ECO:0000256" key="12">
    <source>
        <dbReference type="ARBA" id="ARBA00025198"/>
    </source>
</evidence>
<keyword evidence="3 13" id="KW-0813">Transport</keyword>
<evidence type="ECO:0000256" key="3">
    <source>
        <dbReference type="ARBA" id="ARBA00022448"/>
    </source>
</evidence>
<dbReference type="Proteomes" id="UP000823634">
    <property type="component" value="Unassembled WGS sequence"/>
</dbReference>
<dbReference type="SUPFAM" id="SSF81333">
    <property type="entry name" value="F1F0 ATP synthase subunit C"/>
    <property type="match status" value="1"/>
</dbReference>
<comment type="function">
    <text evidence="12 13">F(1)F(0) ATP synthase produces ATP from ADP in the presence of a proton or sodium gradient. F-type ATPases consist of two structural domains, F(1) containing the extramembraneous catalytic core and F(0) containing the membrane proton channel, linked together by a central stalk and a peripheral stalk. During catalysis, ATP synthesis in the catalytic domain of F(1) is coupled via a rotary mechanism of the central stalk subunits to proton translocation.</text>
</comment>
<dbReference type="GO" id="GO:0046933">
    <property type="term" value="F:proton-transporting ATP synthase activity, rotational mechanism"/>
    <property type="evidence" value="ECO:0007669"/>
    <property type="project" value="UniProtKB-UniRule"/>
</dbReference>
<evidence type="ECO:0000256" key="6">
    <source>
        <dbReference type="ARBA" id="ARBA00022781"/>
    </source>
</evidence>
<comment type="caution">
    <text evidence="15">The sequence shown here is derived from an EMBL/GenBank/DDBJ whole genome shotgun (WGS) entry which is preliminary data.</text>
</comment>
<comment type="similarity">
    <text evidence="2 13">Belongs to the ATPase C chain family.</text>
</comment>
<dbReference type="AlphaFoldDB" id="A0A9D9DFH3"/>
<dbReference type="InterPro" id="IPR005953">
    <property type="entry name" value="ATP_synth_csu_bac/chlpt"/>
</dbReference>
<evidence type="ECO:0000313" key="15">
    <source>
        <dbReference type="EMBL" id="MBO8425877.1"/>
    </source>
</evidence>
<feature type="domain" description="V-ATPase proteolipid subunit C-like" evidence="14">
    <location>
        <begin position="23"/>
        <end position="85"/>
    </location>
</feature>
<dbReference type="GO" id="GO:0005886">
    <property type="term" value="C:plasma membrane"/>
    <property type="evidence" value="ECO:0007669"/>
    <property type="project" value="UniProtKB-SubCell"/>
</dbReference>
<keyword evidence="10 13" id="KW-0472">Membrane</keyword>
<keyword evidence="11 13" id="KW-0066">ATP synthesis</keyword>
<proteinExistence type="inferred from homology"/>
<reference evidence="15" key="2">
    <citation type="journal article" date="2021" name="PeerJ">
        <title>Extensive microbial diversity within the chicken gut microbiome revealed by metagenomics and culture.</title>
        <authorList>
            <person name="Gilroy R."/>
            <person name="Ravi A."/>
            <person name="Getino M."/>
            <person name="Pursley I."/>
            <person name="Horton D.L."/>
            <person name="Alikhan N.F."/>
            <person name="Baker D."/>
            <person name="Gharbi K."/>
            <person name="Hall N."/>
            <person name="Watson M."/>
            <person name="Adriaenssens E.M."/>
            <person name="Foster-Nyarko E."/>
            <person name="Jarju S."/>
            <person name="Secka A."/>
            <person name="Antonio M."/>
            <person name="Oren A."/>
            <person name="Chaudhuri R.R."/>
            <person name="La Ragione R."/>
            <person name="Hildebrand F."/>
            <person name="Pallen M.J."/>
        </authorList>
    </citation>
    <scope>NUCLEOTIDE SEQUENCE</scope>
    <source>
        <strain evidence="15">17113</strain>
    </source>
</reference>
<keyword evidence="9 13" id="KW-0446">Lipid-binding</keyword>
<gene>
    <name evidence="13 15" type="primary">atpE</name>
    <name evidence="15" type="ORF">IAC61_00970</name>
</gene>
<evidence type="ECO:0000256" key="4">
    <source>
        <dbReference type="ARBA" id="ARBA00022547"/>
    </source>
</evidence>
<protein>
    <recommendedName>
        <fullName evidence="13">ATP synthase subunit c</fullName>
    </recommendedName>
    <alternativeName>
        <fullName evidence="13">ATP synthase F(0) sector subunit c</fullName>
    </alternativeName>
    <alternativeName>
        <fullName evidence="13">F-type ATPase subunit c</fullName>
        <shortName evidence="13">F-ATPase subunit c</shortName>
    </alternativeName>
    <alternativeName>
        <fullName evidence="13">Lipid-binding protein</fullName>
    </alternativeName>
</protein>
<dbReference type="NCBIfam" id="TIGR01260">
    <property type="entry name" value="ATP_synt_c"/>
    <property type="match status" value="1"/>
</dbReference>
<dbReference type="PANTHER" id="PTHR10031:SF0">
    <property type="entry name" value="ATPASE PROTEIN 9"/>
    <property type="match status" value="1"/>
</dbReference>
<evidence type="ECO:0000256" key="13">
    <source>
        <dbReference type="HAMAP-Rule" id="MF_01396"/>
    </source>
</evidence>
<evidence type="ECO:0000256" key="5">
    <source>
        <dbReference type="ARBA" id="ARBA00022692"/>
    </source>
</evidence>
<dbReference type="HAMAP" id="MF_01396">
    <property type="entry name" value="ATP_synth_c_bact"/>
    <property type="match status" value="1"/>
</dbReference>
<evidence type="ECO:0000256" key="1">
    <source>
        <dbReference type="ARBA" id="ARBA00004141"/>
    </source>
</evidence>
<dbReference type="InterPro" id="IPR035921">
    <property type="entry name" value="F/V-ATP_Csub_sf"/>
</dbReference>
<comment type="subcellular location">
    <subcellularLocation>
        <location evidence="13">Cell membrane</location>
        <topology evidence="13">Multi-pass membrane protein</topology>
    </subcellularLocation>
    <subcellularLocation>
        <location evidence="1">Membrane</location>
        <topology evidence="1">Multi-pass membrane protein</topology>
    </subcellularLocation>
</comment>
<keyword evidence="7 13" id="KW-1133">Transmembrane helix</keyword>
<evidence type="ECO:0000256" key="10">
    <source>
        <dbReference type="ARBA" id="ARBA00023136"/>
    </source>
</evidence>
<feature type="site" description="Reversibly protonated during proton transport" evidence="13">
    <location>
        <position position="72"/>
    </location>
</feature>
<dbReference type="PRINTS" id="PR00124">
    <property type="entry name" value="ATPASEC"/>
</dbReference>
<keyword evidence="6 13" id="KW-0375">Hydrogen ion transport</keyword>
<evidence type="ECO:0000256" key="2">
    <source>
        <dbReference type="ARBA" id="ARBA00006704"/>
    </source>
</evidence>
<evidence type="ECO:0000259" key="14">
    <source>
        <dbReference type="Pfam" id="PF00137"/>
    </source>
</evidence>
<dbReference type="Pfam" id="PF00137">
    <property type="entry name" value="ATP-synt_C"/>
    <property type="match status" value="1"/>
</dbReference>
<evidence type="ECO:0000256" key="8">
    <source>
        <dbReference type="ARBA" id="ARBA00023065"/>
    </source>
</evidence>
<keyword evidence="8 13" id="KW-0406">Ion transport</keyword>
<dbReference type="InterPro" id="IPR020537">
    <property type="entry name" value="ATP_synth_F0_csu_DDCD_BS"/>
</dbReference>
<keyword evidence="13" id="KW-1003">Cell membrane</keyword>